<evidence type="ECO:0000259" key="1">
    <source>
        <dbReference type="PROSITE" id="PS50011"/>
    </source>
</evidence>
<keyword evidence="2" id="KW-0418">Kinase</keyword>
<dbReference type="InterPro" id="IPR000719">
    <property type="entry name" value="Prot_kinase_dom"/>
</dbReference>
<dbReference type="EMBL" id="GHBP01006203">
    <property type="protein sequence ID" value="NDJ94043.1"/>
    <property type="molecule type" value="Transcribed_RNA"/>
</dbReference>
<feature type="domain" description="Protein kinase" evidence="1">
    <location>
        <begin position="1"/>
        <end position="156"/>
    </location>
</feature>
<reference evidence="2" key="1">
    <citation type="submission" date="2018-11" db="EMBL/GenBank/DDBJ databases">
        <title>Henneguya salminicola genome and transcriptome.</title>
        <authorList>
            <person name="Yahalomi D."/>
            <person name="Atkinson S.D."/>
            <person name="Neuhof M."/>
            <person name="Chang E.S."/>
            <person name="Philippe H."/>
            <person name="Cartwright P."/>
            <person name="Bartholomew J.L."/>
            <person name="Huchon D."/>
        </authorList>
    </citation>
    <scope>NUCLEOTIDE SEQUENCE</scope>
    <source>
        <strain evidence="2">Hz1</strain>
        <tissue evidence="2">Whole</tissue>
    </source>
</reference>
<evidence type="ECO:0000313" key="2">
    <source>
        <dbReference type="EMBL" id="NDJ94043.1"/>
    </source>
</evidence>
<organism evidence="2">
    <name type="scientific">Henneguya salminicola</name>
    <name type="common">Myxosporean</name>
    <dbReference type="NCBI Taxonomy" id="69463"/>
    <lineage>
        <taxon>Eukaryota</taxon>
        <taxon>Metazoa</taxon>
        <taxon>Cnidaria</taxon>
        <taxon>Myxozoa</taxon>
        <taxon>Myxosporea</taxon>
        <taxon>Bivalvulida</taxon>
        <taxon>Platysporina</taxon>
        <taxon>Myxobolidae</taxon>
        <taxon>Henneguya</taxon>
    </lineage>
</organism>
<dbReference type="AlphaFoldDB" id="A0A6G3MJ90"/>
<dbReference type="InterPro" id="IPR011009">
    <property type="entry name" value="Kinase-like_dom_sf"/>
</dbReference>
<dbReference type="Pfam" id="PF07714">
    <property type="entry name" value="PK_Tyr_Ser-Thr"/>
    <property type="match status" value="1"/>
</dbReference>
<keyword evidence="2" id="KW-0808">Transferase</keyword>
<dbReference type="PROSITE" id="PS50011">
    <property type="entry name" value="PROTEIN_KINASE_DOM"/>
    <property type="match status" value="1"/>
</dbReference>
<dbReference type="GO" id="GO:0004672">
    <property type="term" value="F:protein kinase activity"/>
    <property type="evidence" value="ECO:0007669"/>
    <property type="project" value="InterPro"/>
</dbReference>
<dbReference type="InterPro" id="IPR001245">
    <property type="entry name" value="Ser-Thr/Tyr_kinase_cat_dom"/>
</dbReference>
<proteinExistence type="predicted"/>
<accession>A0A6G3MJ90</accession>
<sequence length="171" mass="19826">MNLTTKNIFYSLGKIKLCDFGLVSVSSQKKYMPLRNIPYTGILIPTDWLNYQAPEILKFLSPLKHGLEARLYTIKTDIYAFGIVYYELVRECVPRINLCAEALIYNVCTNSQLNVNSLDPITQLIIVKCLQDESKRYNYVSEIEENLSKMPRRHFINRAPSQPTPIKLLYQ</sequence>
<name>A0A6G3MJ90_HENSL</name>
<dbReference type="Gene3D" id="1.10.510.10">
    <property type="entry name" value="Transferase(Phosphotransferase) domain 1"/>
    <property type="match status" value="1"/>
</dbReference>
<dbReference type="GO" id="GO:0005524">
    <property type="term" value="F:ATP binding"/>
    <property type="evidence" value="ECO:0007669"/>
    <property type="project" value="InterPro"/>
</dbReference>
<protein>
    <submittedName>
        <fullName evidence="2">Kinase suppressor of Ras 1 (Trinotate prediction)</fullName>
    </submittedName>
</protein>
<dbReference type="SUPFAM" id="SSF56112">
    <property type="entry name" value="Protein kinase-like (PK-like)"/>
    <property type="match status" value="1"/>
</dbReference>